<dbReference type="Proteomes" id="UP000230886">
    <property type="component" value="Unassembled WGS sequence"/>
</dbReference>
<dbReference type="InterPro" id="IPR050109">
    <property type="entry name" value="HTH-type_TetR-like_transc_reg"/>
</dbReference>
<evidence type="ECO:0000256" key="2">
    <source>
        <dbReference type="SAM" id="MobiDB-lite"/>
    </source>
</evidence>
<dbReference type="Pfam" id="PF17925">
    <property type="entry name" value="TetR_C_20"/>
    <property type="match status" value="1"/>
</dbReference>
<evidence type="ECO:0000256" key="1">
    <source>
        <dbReference type="ARBA" id="ARBA00023125"/>
    </source>
</evidence>
<dbReference type="InterPro" id="IPR041642">
    <property type="entry name" value="KstR_C"/>
</dbReference>
<evidence type="ECO:0000313" key="3">
    <source>
        <dbReference type="EMBL" id="PCK26026.1"/>
    </source>
</evidence>
<dbReference type="KEGG" id="rqi:C1M55_24015"/>
<protein>
    <submittedName>
        <fullName evidence="3">TetR/AcrR family transcriptional regulator</fullName>
    </submittedName>
</protein>
<comment type="caution">
    <text evidence="3">The sequence shown here is derived from an EMBL/GenBank/DDBJ whole genome shotgun (WGS) entry which is preliminary data.</text>
</comment>
<feature type="region of interest" description="Disordered" evidence="2">
    <location>
        <begin position="1"/>
        <end position="28"/>
    </location>
</feature>
<dbReference type="InterPro" id="IPR001647">
    <property type="entry name" value="HTH_TetR"/>
</dbReference>
<dbReference type="GO" id="GO:0003700">
    <property type="term" value="F:DNA-binding transcription factor activity"/>
    <property type="evidence" value="ECO:0007669"/>
    <property type="project" value="TreeGrafter"/>
</dbReference>
<dbReference type="GO" id="GO:0000976">
    <property type="term" value="F:transcription cis-regulatory region binding"/>
    <property type="evidence" value="ECO:0007669"/>
    <property type="project" value="TreeGrafter"/>
</dbReference>
<name>A0A2A5J9H9_RHOSG</name>
<dbReference type="EMBL" id="NOVD01000011">
    <property type="protein sequence ID" value="PCK26026.1"/>
    <property type="molecule type" value="Genomic_DNA"/>
</dbReference>
<feature type="compositionally biased region" description="Basic and acidic residues" evidence="2">
    <location>
        <begin position="1"/>
        <end position="10"/>
    </location>
</feature>
<gene>
    <name evidence="3" type="ORF">CHR55_17295</name>
</gene>
<dbReference type="Gene3D" id="1.10.357.10">
    <property type="entry name" value="Tetracycline Repressor, domain 2"/>
    <property type="match status" value="1"/>
</dbReference>
<keyword evidence="1" id="KW-0238">DNA-binding</keyword>
<dbReference type="PROSITE" id="PS50977">
    <property type="entry name" value="HTH_TETR_2"/>
    <property type="match status" value="1"/>
</dbReference>
<dbReference type="SUPFAM" id="SSF46689">
    <property type="entry name" value="Homeodomain-like"/>
    <property type="match status" value="1"/>
</dbReference>
<dbReference type="AlphaFoldDB" id="A0A2A5J9H9"/>
<accession>A0A4S5ELA8</accession>
<sequence length="212" mass="23569">MDMAGGDKADQSVVERSSVTGRRTTPSQRARFRRIVDAAMESASEGGYDAVQMRSVADRAGVAIGTVYRYFPSKNHMLVVALLWMFEGLRDRFQDFVIPGETPSDRILFVLRKNTEVLETDHLRYEALVRAYMFADASATPELNALGGVVTEMFAKAIGVEEVSQQQLDAVKVIDDVWMSSLVSWVAGRMTTDEVMAHLELAVRLVFRKLGG</sequence>
<feature type="compositionally biased region" description="Polar residues" evidence="2">
    <location>
        <begin position="14"/>
        <end position="28"/>
    </location>
</feature>
<evidence type="ECO:0000313" key="4">
    <source>
        <dbReference type="Proteomes" id="UP000230886"/>
    </source>
</evidence>
<proteinExistence type="predicted"/>
<dbReference type="PANTHER" id="PTHR30055:SF242">
    <property type="entry name" value="HTH-TYPE TRANSCRIPTIONAL REPRESSOR KSTR"/>
    <property type="match status" value="1"/>
</dbReference>
<dbReference type="PRINTS" id="PR00455">
    <property type="entry name" value="HTHTETR"/>
</dbReference>
<dbReference type="PANTHER" id="PTHR30055">
    <property type="entry name" value="HTH-TYPE TRANSCRIPTIONAL REGULATOR RUTR"/>
    <property type="match status" value="1"/>
</dbReference>
<dbReference type="Pfam" id="PF00440">
    <property type="entry name" value="TetR_N"/>
    <property type="match status" value="1"/>
</dbReference>
<reference evidence="3 4" key="1">
    <citation type="submission" date="2017-07" db="EMBL/GenBank/DDBJ databases">
        <title>Draft sequence of Rhodococcus enclensis 23b-28.</title>
        <authorList>
            <person name="Besaury L."/>
            <person name="Sancelme M."/>
            <person name="Amato P."/>
            <person name="Lallement A."/>
            <person name="Delort A.-M."/>
        </authorList>
    </citation>
    <scope>NUCLEOTIDE SEQUENCE [LARGE SCALE GENOMIC DNA]</scope>
    <source>
        <strain evidence="3 4">23b-28</strain>
    </source>
</reference>
<dbReference type="InterPro" id="IPR009057">
    <property type="entry name" value="Homeodomain-like_sf"/>
</dbReference>
<accession>A0A2A5J9H9</accession>
<organism evidence="3 4">
    <name type="scientific">Rhodococcus qingshengii</name>
    <dbReference type="NCBI Taxonomy" id="334542"/>
    <lineage>
        <taxon>Bacteria</taxon>
        <taxon>Bacillati</taxon>
        <taxon>Actinomycetota</taxon>
        <taxon>Actinomycetes</taxon>
        <taxon>Mycobacteriales</taxon>
        <taxon>Nocardiaceae</taxon>
        <taxon>Rhodococcus</taxon>
        <taxon>Rhodococcus erythropolis group</taxon>
    </lineage>
</organism>